<proteinExistence type="predicted"/>
<dbReference type="GO" id="GO:0004806">
    <property type="term" value="F:triacylglycerol lipase activity"/>
    <property type="evidence" value="ECO:0007669"/>
    <property type="project" value="TreeGrafter"/>
</dbReference>
<dbReference type="InterPro" id="IPR050471">
    <property type="entry name" value="AB_hydrolase"/>
</dbReference>
<keyword evidence="3" id="KW-1185">Reference proteome</keyword>
<dbReference type="EMBL" id="CAUJNA010002413">
    <property type="protein sequence ID" value="CAJ1392786.1"/>
    <property type="molecule type" value="Genomic_DNA"/>
</dbReference>
<evidence type="ECO:0000313" key="2">
    <source>
        <dbReference type="EMBL" id="CAJ1392786.1"/>
    </source>
</evidence>
<feature type="domain" description="AB hydrolase-1" evidence="1">
    <location>
        <begin position="31"/>
        <end position="290"/>
    </location>
</feature>
<dbReference type="Proteomes" id="UP001178507">
    <property type="component" value="Unassembled WGS sequence"/>
</dbReference>
<evidence type="ECO:0000313" key="3">
    <source>
        <dbReference type="Proteomes" id="UP001178507"/>
    </source>
</evidence>
<name>A0AA36N703_9DINO</name>
<dbReference type="InterPro" id="IPR000073">
    <property type="entry name" value="AB_hydrolase_1"/>
</dbReference>
<comment type="caution">
    <text evidence="2">The sequence shown here is derived from an EMBL/GenBank/DDBJ whole genome shotgun (WGS) entry which is preliminary data.</text>
</comment>
<dbReference type="GO" id="GO:0046503">
    <property type="term" value="P:glycerolipid catabolic process"/>
    <property type="evidence" value="ECO:0007669"/>
    <property type="project" value="TreeGrafter"/>
</dbReference>
<dbReference type="AlphaFoldDB" id="A0AA36N703"/>
<dbReference type="InterPro" id="IPR029058">
    <property type="entry name" value="AB_hydrolase_fold"/>
</dbReference>
<protein>
    <recommendedName>
        <fullName evidence="1">AB hydrolase-1 domain-containing protein</fullName>
    </recommendedName>
</protein>
<dbReference type="PANTHER" id="PTHR43433">
    <property type="entry name" value="HYDROLASE, ALPHA/BETA FOLD FAMILY PROTEIN"/>
    <property type="match status" value="1"/>
</dbReference>
<dbReference type="Gene3D" id="3.40.50.1820">
    <property type="entry name" value="alpha/beta hydrolase"/>
    <property type="match status" value="1"/>
</dbReference>
<reference evidence="2" key="1">
    <citation type="submission" date="2023-08" db="EMBL/GenBank/DDBJ databases">
        <authorList>
            <person name="Chen Y."/>
            <person name="Shah S."/>
            <person name="Dougan E. K."/>
            <person name="Thang M."/>
            <person name="Chan C."/>
        </authorList>
    </citation>
    <scope>NUCLEOTIDE SEQUENCE</scope>
</reference>
<sequence length="326" mass="35452">MAGPIMKNSVDLKLDMRTYGDPSNPCVISIVGTGASMNSMNPIVEGLAERGLFVINFNPRDVCGTEAFRQCEALVPADKNLMEVMGTLFGADGSFNLETDFYVPYNWYDMADDVAQVMDAQKVSKPSIIGFSTGGGIAQVAMCRLQERLSSAVICSSVYDLTPSENPLENPALKENMAKVATLTPESSKEERVEMHLPFFKTLFEVSEGDPREDILRKAIVDDCEKGWVDVFGGMNPFSTLAWAGFAKTHEEHKARLRENKVPCLVVAGKSDPLIPFRDVEKLAANTGSAAFLAHENGHILGPATSNAEMLNAIADFIRSNSAMIA</sequence>
<gene>
    <name evidence="2" type="ORF">EVOR1521_LOCUS17799</name>
</gene>
<dbReference type="SUPFAM" id="SSF53474">
    <property type="entry name" value="alpha/beta-Hydrolases"/>
    <property type="match status" value="1"/>
</dbReference>
<evidence type="ECO:0000259" key="1">
    <source>
        <dbReference type="Pfam" id="PF00561"/>
    </source>
</evidence>
<dbReference type="PANTHER" id="PTHR43433:SF5">
    <property type="entry name" value="AB HYDROLASE-1 DOMAIN-CONTAINING PROTEIN"/>
    <property type="match status" value="1"/>
</dbReference>
<accession>A0AA36N703</accession>
<organism evidence="2 3">
    <name type="scientific">Effrenium voratum</name>
    <dbReference type="NCBI Taxonomy" id="2562239"/>
    <lineage>
        <taxon>Eukaryota</taxon>
        <taxon>Sar</taxon>
        <taxon>Alveolata</taxon>
        <taxon>Dinophyceae</taxon>
        <taxon>Suessiales</taxon>
        <taxon>Symbiodiniaceae</taxon>
        <taxon>Effrenium</taxon>
    </lineage>
</organism>
<dbReference type="Pfam" id="PF00561">
    <property type="entry name" value="Abhydrolase_1"/>
    <property type="match status" value="1"/>
</dbReference>